<feature type="region of interest" description="Disordered" evidence="1">
    <location>
        <begin position="74"/>
        <end position="144"/>
    </location>
</feature>
<evidence type="ECO:0000313" key="2">
    <source>
        <dbReference type="EMBL" id="EGD94749.1"/>
    </source>
</evidence>
<organism evidence="2 3">
    <name type="scientific">Trichophyton tonsurans (strain CBS 112818)</name>
    <name type="common">Scalp ringworm fungus</name>
    <dbReference type="NCBI Taxonomy" id="647933"/>
    <lineage>
        <taxon>Eukaryota</taxon>
        <taxon>Fungi</taxon>
        <taxon>Dikarya</taxon>
        <taxon>Ascomycota</taxon>
        <taxon>Pezizomycotina</taxon>
        <taxon>Eurotiomycetes</taxon>
        <taxon>Eurotiomycetidae</taxon>
        <taxon>Onygenales</taxon>
        <taxon>Arthrodermataceae</taxon>
        <taxon>Trichophyton</taxon>
    </lineage>
</organism>
<sequence>MNRPAAFMDESAFCAPRQPCRALPQLRGDDLEKLKLGPAGLVSLAMSRLRFDVDVGVEVEVEVEVDELAATDTATTRSPLRHREINNSNPPFNMSISRRRLYGTTLFEPRSSQSADTSRNIGRRRWQKRASRRENIRGEGRCRG</sequence>
<protein>
    <submittedName>
        <fullName evidence="2">Uncharacterized protein</fullName>
    </submittedName>
</protein>
<dbReference type="Proteomes" id="UP000009172">
    <property type="component" value="Unassembled WGS sequence"/>
</dbReference>
<reference evidence="3" key="1">
    <citation type="journal article" date="2012" name="MBio">
        <title>Comparative genome analysis of Trichophyton rubrum and related dermatophytes reveals candidate genes involved in infection.</title>
        <authorList>
            <person name="Martinez D.A."/>
            <person name="Oliver B.G."/>
            <person name="Graeser Y."/>
            <person name="Goldberg J.M."/>
            <person name="Li W."/>
            <person name="Martinez-Rossi N.M."/>
            <person name="Monod M."/>
            <person name="Shelest E."/>
            <person name="Barton R.C."/>
            <person name="Birch E."/>
            <person name="Brakhage A.A."/>
            <person name="Chen Z."/>
            <person name="Gurr S.J."/>
            <person name="Heiman D."/>
            <person name="Heitman J."/>
            <person name="Kosti I."/>
            <person name="Rossi A."/>
            <person name="Saif S."/>
            <person name="Samalova M."/>
            <person name="Saunders C.W."/>
            <person name="Shea T."/>
            <person name="Summerbell R.C."/>
            <person name="Xu J."/>
            <person name="Young S."/>
            <person name="Zeng Q."/>
            <person name="Birren B.W."/>
            <person name="Cuomo C.A."/>
            <person name="White T.C."/>
        </authorList>
    </citation>
    <scope>NUCLEOTIDE SEQUENCE [LARGE SCALE GENOMIC DNA]</scope>
    <source>
        <strain evidence="3">CBS 112818</strain>
    </source>
</reference>
<accession>F2RTV0</accession>
<keyword evidence="3" id="KW-1185">Reference proteome</keyword>
<dbReference type="HOGENOM" id="CLU_1797848_0_0_1"/>
<feature type="compositionally biased region" description="Basic residues" evidence="1">
    <location>
        <begin position="121"/>
        <end position="131"/>
    </location>
</feature>
<dbReference type="AlphaFoldDB" id="F2RTV0"/>
<feature type="compositionally biased region" description="Polar residues" evidence="1">
    <location>
        <begin position="86"/>
        <end position="96"/>
    </location>
</feature>
<name>F2RTV0_TRIT1</name>
<feature type="compositionally biased region" description="Polar residues" evidence="1">
    <location>
        <begin position="110"/>
        <end position="120"/>
    </location>
</feature>
<feature type="compositionally biased region" description="Basic and acidic residues" evidence="1">
    <location>
        <begin position="132"/>
        <end position="144"/>
    </location>
</feature>
<gene>
    <name evidence="2" type="ORF">TESG_02254</name>
</gene>
<evidence type="ECO:0000256" key="1">
    <source>
        <dbReference type="SAM" id="MobiDB-lite"/>
    </source>
</evidence>
<evidence type="ECO:0000313" key="3">
    <source>
        <dbReference type="Proteomes" id="UP000009172"/>
    </source>
</evidence>
<dbReference type="EMBL" id="GG698484">
    <property type="protein sequence ID" value="EGD94749.1"/>
    <property type="molecule type" value="Genomic_DNA"/>
</dbReference>
<proteinExistence type="predicted"/>